<reference evidence="3 4" key="1">
    <citation type="submission" date="2016-10" db="EMBL/GenBank/DDBJ databases">
        <authorList>
            <person name="Varghese N."/>
            <person name="Submissions S."/>
        </authorList>
    </citation>
    <scope>NUCLEOTIDE SEQUENCE [LARGE SCALE GENOMIC DNA]</scope>
    <source>
        <strain evidence="3 4">DSM 17833</strain>
    </source>
</reference>
<keyword evidence="2" id="KW-0732">Signal</keyword>
<proteinExistence type="predicted"/>
<evidence type="ECO:0000313" key="4">
    <source>
        <dbReference type="Proteomes" id="UP000242418"/>
    </source>
</evidence>
<evidence type="ECO:0000256" key="1">
    <source>
        <dbReference type="SAM" id="MobiDB-lite"/>
    </source>
</evidence>
<dbReference type="Proteomes" id="UP000242418">
    <property type="component" value="Unassembled WGS sequence"/>
</dbReference>
<name>A0AB37Z3S6_9PSED</name>
<organism evidence="3 4">
    <name type="scientific">Pseudomonas peli</name>
    <dbReference type="NCBI Taxonomy" id="592361"/>
    <lineage>
        <taxon>Bacteria</taxon>
        <taxon>Pseudomonadati</taxon>
        <taxon>Pseudomonadota</taxon>
        <taxon>Gammaproteobacteria</taxon>
        <taxon>Pseudomonadales</taxon>
        <taxon>Pseudomonadaceae</taxon>
        <taxon>Pseudomonas</taxon>
    </lineage>
</organism>
<feature type="region of interest" description="Disordered" evidence="1">
    <location>
        <begin position="61"/>
        <end position="101"/>
    </location>
</feature>
<dbReference type="EMBL" id="FMTL01000001">
    <property type="protein sequence ID" value="SCW36557.1"/>
    <property type="molecule type" value="Genomic_DNA"/>
</dbReference>
<evidence type="ECO:0000256" key="2">
    <source>
        <dbReference type="SAM" id="SignalP"/>
    </source>
</evidence>
<feature type="signal peptide" evidence="2">
    <location>
        <begin position="1"/>
        <end position="27"/>
    </location>
</feature>
<dbReference type="AlphaFoldDB" id="A0AB37Z3S6"/>
<feature type="chain" id="PRO_5044287607" evidence="2">
    <location>
        <begin position="28"/>
        <end position="101"/>
    </location>
</feature>
<keyword evidence="4" id="KW-1185">Reference proteome</keyword>
<accession>A0AB37Z3S6</accession>
<protein>
    <submittedName>
        <fullName evidence="3">Uncharacterized protein</fullName>
    </submittedName>
</protein>
<dbReference type="RefSeq" id="WP_090248484.1">
    <property type="nucleotide sequence ID" value="NZ_FMTL01000001.1"/>
</dbReference>
<gene>
    <name evidence="3" type="ORF">SAMN05216370_0722</name>
</gene>
<feature type="compositionally biased region" description="Acidic residues" evidence="1">
    <location>
        <begin position="89"/>
        <end position="101"/>
    </location>
</feature>
<comment type="caution">
    <text evidence="3">The sequence shown here is derived from an EMBL/GenBank/DDBJ whole genome shotgun (WGS) entry which is preliminary data.</text>
</comment>
<sequence length="101" mass="10976">MKITLPSKTALSLCADFALFAQSTAYASCSSEEAIAKAEQLAAKVAEITKKDPARAEQLRAELKETSPETSSDEMENACEGYDQRLNELEEAGDNMQDDPN</sequence>
<evidence type="ECO:0000313" key="3">
    <source>
        <dbReference type="EMBL" id="SCW36557.1"/>
    </source>
</evidence>